<keyword evidence="5" id="KW-0804">Transcription</keyword>
<feature type="domain" description="Zn(2)-C6 fungal-type" evidence="8">
    <location>
        <begin position="40"/>
        <end position="77"/>
    </location>
</feature>
<evidence type="ECO:0000313" key="10">
    <source>
        <dbReference type="Proteomes" id="UP000720189"/>
    </source>
</evidence>
<dbReference type="Proteomes" id="UP000720189">
    <property type="component" value="Unassembled WGS sequence"/>
</dbReference>
<evidence type="ECO:0000313" key="9">
    <source>
        <dbReference type="EMBL" id="KAH7233796.1"/>
    </source>
</evidence>
<dbReference type="PROSITE" id="PS50048">
    <property type="entry name" value="ZN2_CY6_FUNGAL_2"/>
    <property type="match status" value="1"/>
</dbReference>
<keyword evidence="3" id="KW-0805">Transcription regulation</keyword>
<dbReference type="GeneID" id="70223893"/>
<evidence type="ECO:0000256" key="2">
    <source>
        <dbReference type="ARBA" id="ARBA00022723"/>
    </source>
</evidence>
<feature type="compositionally biased region" description="Polar residues" evidence="7">
    <location>
        <begin position="133"/>
        <end position="159"/>
    </location>
</feature>
<keyword evidence="2" id="KW-0479">Metal-binding</keyword>
<dbReference type="InterPro" id="IPR036864">
    <property type="entry name" value="Zn2-C6_fun-type_DNA-bd_sf"/>
</dbReference>
<feature type="compositionally biased region" description="Pro residues" evidence="7">
    <location>
        <begin position="160"/>
        <end position="173"/>
    </location>
</feature>
<feature type="compositionally biased region" description="Polar residues" evidence="7">
    <location>
        <begin position="112"/>
        <end position="124"/>
    </location>
</feature>
<evidence type="ECO:0000256" key="7">
    <source>
        <dbReference type="SAM" id="MobiDB-lite"/>
    </source>
</evidence>
<dbReference type="CDD" id="cd12148">
    <property type="entry name" value="fungal_TF_MHR"/>
    <property type="match status" value="1"/>
</dbReference>
<dbReference type="PANTHER" id="PTHR31845">
    <property type="entry name" value="FINGER DOMAIN PROTEIN, PUTATIVE-RELATED"/>
    <property type="match status" value="1"/>
</dbReference>
<organism evidence="9 10">
    <name type="scientific">Fusarium redolens</name>
    <dbReference type="NCBI Taxonomy" id="48865"/>
    <lineage>
        <taxon>Eukaryota</taxon>
        <taxon>Fungi</taxon>
        <taxon>Dikarya</taxon>
        <taxon>Ascomycota</taxon>
        <taxon>Pezizomycotina</taxon>
        <taxon>Sordariomycetes</taxon>
        <taxon>Hypocreomycetidae</taxon>
        <taxon>Hypocreales</taxon>
        <taxon>Nectriaceae</taxon>
        <taxon>Fusarium</taxon>
        <taxon>Fusarium redolens species complex</taxon>
    </lineage>
</organism>
<evidence type="ECO:0000256" key="4">
    <source>
        <dbReference type="ARBA" id="ARBA00023125"/>
    </source>
</evidence>
<evidence type="ECO:0000256" key="5">
    <source>
        <dbReference type="ARBA" id="ARBA00023163"/>
    </source>
</evidence>
<evidence type="ECO:0000256" key="3">
    <source>
        <dbReference type="ARBA" id="ARBA00023015"/>
    </source>
</evidence>
<dbReference type="GO" id="GO:0000976">
    <property type="term" value="F:transcription cis-regulatory region binding"/>
    <property type="evidence" value="ECO:0007669"/>
    <property type="project" value="TreeGrafter"/>
</dbReference>
<dbReference type="PANTHER" id="PTHR31845:SF21">
    <property type="entry name" value="REGULATORY PROTEIN LEU3"/>
    <property type="match status" value="1"/>
</dbReference>
<evidence type="ECO:0000259" key="8">
    <source>
        <dbReference type="PROSITE" id="PS50048"/>
    </source>
</evidence>
<dbReference type="GO" id="GO:0005634">
    <property type="term" value="C:nucleus"/>
    <property type="evidence" value="ECO:0007669"/>
    <property type="project" value="UniProtKB-SubCell"/>
</dbReference>
<proteinExistence type="predicted"/>
<reference evidence="9" key="1">
    <citation type="journal article" date="2021" name="Nat. Commun.">
        <title>Genetic determinants of endophytism in the Arabidopsis root mycobiome.</title>
        <authorList>
            <person name="Mesny F."/>
            <person name="Miyauchi S."/>
            <person name="Thiergart T."/>
            <person name="Pickel B."/>
            <person name="Atanasova L."/>
            <person name="Karlsson M."/>
            <person name="Huettel B."/>
            <person name="Barry K.W."/>
            <person name="Haridas S."/>
            <person name="Chen C."/>
            <person name="Bauer D."/>
            <person name="Andreopoulos W."/>
            <person name="Pangilinan J."/>
            <person name="LaButti K."/>
            <person name="Riley R."/>
            <person name="Lipzen A."/>
            <person name="Clum A."/>
            <person name="Drula E."/>
            <person name="Henrissat B."/>
            <person name="Kohler A."/>
            <person name="Grigoriev I.V."/>
            <person name="Martin F.M."/>
            <person name="Hacquard S."/>
        </authorList>
    </citation>
    <scope>NUCLEOTIDE SEQUENCE</scope>
    <source>
        <strain evidence="9">MPI-CAGE-AT-0023</strain>
    </source>
</reference>
<keyword evidence="6" id="KW-0539">Nucleus</keyword>
<name>A0A9P9G7G4_FUSRE</name>
<dbReference type="EMBL" id="JAGMUX010000018">
    <property type="protein sequence ID" value="KAH7233796.1"/>
    <property type="molecule type" value="Genomic_DNA"/>
</dbReference>
<dbReference type="OrthoDB" id="3163292at2759"/>
<dbReference type="InterPro" id="IPR051089">
    <property type="entry name" value="prtT"/>
</dbReference>
<protein>
    <recommendedName>
        <fullName evidence="8">Zn(2)-C6 fungal-type domain-containing protein</fullName>
    </recommendedName>
</protein>
<dbReference type="Pfam" id="PF04082">
    <property type="entry name" value="Fungal_trans"/>
    <property type="match status" value="1"/>
</dbReference>
<dbReference type="InterPro" id="IPR007219">
    <property type="entry name" value="XnlR_reg_dom"/>
</dbReference>
<keyword evidence="4" id="KW-0238">DNA-binding</keyword>
<dbReference type="Pfam" id="PF00172">
    <property type="entry name" value="Zn_clus"/>
    <property type="match status" value="1"/>
</dbReference>
<dbReference type="GO" id="GO:0006351">
    <property type="term" value="P:DNA-templated transcription"/>
    <property type="evidence" value="ECO:0007669"/>
    <property type="project" value="InterPro"/>
</dbReference>
<feature type="region of interest" description="Disordered" evidence="7">
    <location>
        <begin position="1"/>
        <end position="39"/>
    </location>
</feature>
<dbReference type="Gene3D" id="4.10.240.10">
    <property type="entry name" value="Zn(2)-C6 fungal-type DNA-binding domain"/>
    <property type="match status" value="1"/>
</dbReference>
<evidence type="ECO:0000256" key="6">
    <source>
        <dbReference type="ARBA" id="ARBA00023242"/>
    </source>
</evidence>
<feature type="region of interest" description="Disordered" evidence="7">
    <location>
        <begin position="106"/>
        <end position="207"/>
    </location>
</feature>
<accession>A0A9P9G7G4</accession>
<dbReference type="InterPro" id="IPR001138">
    <property type="entry name" value="Zn2Cys6_DnaBD"/>
</dbReference>
<sequence>MDADVSLGQAEDQPRRGTPTPRRNGASTDNADGSSGRRKACNECKQQKLRCDLTDGDNTTTLPVCSRCNRLGLECKIELGFRRTRKRRRSVDLENEIRDLKKRLEEAEDGSNRNSTSETAQIRPTSEMDWTLPATTGSLLPTPSVDANLNQLQLDSNRSPGPPMQQPPPPPIPVDESPTATTDATEHSRAPGLTTRPVIDEPDPRRRFCSSLPRPRALGNTALSVEEIDELFNIYRTSYHSHMPVIDINRSPQEYYHLSELLFWTIISVASRRLSSHPTLLPKLARSVTDLMWKTLRSVSYSITTVQALVLLCTWPFPTSSSTADPTFMLVGTMLQIGTQIGLHRALSAQDFSKVPIKLEALEYAEWVRTWEACNIVAQSVSVGCGLPIFIQTHGGPLSVTQMTELSDSAASGLSLVYRRRIEQFRLRVSSSLEGQVLEGRDNARTNERLTLYRLLNMGLADLERECGPEGALNVWYLTAAKLHLHAFYLLDDATTDGYKDRIITLYLTAQRLIELSIDKSTEKTGFCDYCPFFCYQVFTCAAFVVLKILMNGYFRSIIDVGAGTKILEAAIAALRKTSVVNNDLPARLGDVIGFFCALPDTTVVGGATIDDLHLRQVKNRMSMSVVYDCLWTWRRYFQEENEKDVGDAPFAAEGIIVTPEDLQRSFSFDIPMEIGGFLDSLSF</sequence>
<dbReference type="AlphaFoldDB" id="A0A9P9G7G4"/>
<dbReference type="SMART" id="SM00066">
    <property type="entry name" value="GAL4"/>
    <property type="match status" value="1"/>
</dbReference>
<dbReference type="RefSeq" id="XP_046044141.1">
    <property type="nucleotide sequence ID" value="XM_046193939.1"/>
</dbReference>
<keyword evidence="10" id="KW-1185">Reference proteome</keyword>
<gene>
    <name evidence="9" type="ORF">BKA55DRAFT_580158</name>
</gene>
<comment type="caution">
    <text evidence="9">The sequence shown here is derived from an EMBL/GenBank/DDBJ whole genome shotgun (WGS) entry which is preliminary data.</text>
</comment>
<comment type="subcellular location">
    <subcellularLocation>
        <location evidence="1">Nucleus</location>
    </subcellularLocation>
</comment>
<dbReference type="GO" id="GO:0000981">
    <property type="term" value="F:DNA-binding transcription factor activity, RNA polymerase II-specific"/>
    <property type="evidence" value="ECO:0007669"/>
    <property type="project" value="InterPro"/>
</dbReference>
<evidence type="ECO:0000256" key="1">
    <source>
        <dbReference type="ARBA" id="ARBA00004123"/>
    </source>
</evidence>
<dbReference type="CDD" id="cd00067">
    <property type="entry name" value="GAL4"/>
    <property type="match status" value="1"/>
</dbReference>
<dbReference type="SUPFAM" id="SSF57701">
    <property type="entry name" value="Zn2/Cys6 DNA-binding domain"/>
    <property type="match status" value="1"/>
</dbReference>
<dbReference type="GO" id="GO:0008270">
    <property type="term" value="F:zinc ion binding"/>
    <property type="evidence" value="ECO:0007669"/>
    <property type="project" value="InterPro"/>
</dbReference>